<proteinExistence type="predicted"/>
<organism evidence="2 3">
    <name type="scientific">Pseudonocardia xinjiangensis</name>
    <dbReference type="NCBI Taxonomy" id="75289"/>
    <lineage>
        <taxon>Bacteria</taxon>
        <taxon>Bacillati</taxon>
        <taxon>Actinomycetota</taxon>
        <taxon>Actinomycetes</taxon>
        <taxon>Pseudonocardiales</taxon>
        <taxon>Pseudonocardiaceae</taxon>
        <taxon>Pseudonocardia</taxon>
    </lineage>
</organism>
<evidence type="ECO:0000313" key="2">
    <source>
        <dbReference type="EMBL" id="NMH77591.1"/>
    </source>
</evidence>
<accession>A0ABX1REL6</accession>
<sequence>MRPLVTLDLFSALIDSRTGGGTALSRLARERSWSVTGEAVYSAWDSTNKELQRQCRTWVPFRELSEQALAATYRDLGLPGDPAEDTERLLASVADWPLWPDVAAGLPVLASGSRVGVLSNVDDDIFARTRVAPLVADGDVLTSERLRSYKPSPALYHEAARRAGRGYVHVATSARDVRGALDAGISTIRLRRPGPRVDPDGPVPPFEAADLAETAALLPQLR</sequence>
<protein>
    <submittedName>
        <fullName evidence="2">Haloacid dehalogenase</fullName>
    </submittedName>
</protein>
<dbReference type="InterPro" id="IPR051540">
    <property type="entry name" value="S-2-haloacid_dehalogenase"/>
</dbReference>
<keyword evidence="3" id="KW-1185">Reference proteome</keyword>
<dbReference type="Proteomes" id="UP001296706">
    <property type="component" value="Unassembled WGS sequence"/>
</dbReference>
<comment type="caution">
    <text evidence="2">The sequence shown here is derived from an EMBL/GenBank/DDBJ whole genome shotgun (WGS) entry which is preliminary data.</text>
</comment>
<name>A0ABX1REL6_9PSEU</name>
<dbReference type="SUPFAM" id="SSF56784">
    <property type="entry name" value="HAD-like"/>
    <property type="match status" value="1"/>
</dbReference>
<dbReference type="PANTHER" id="PTHR43316">
    <property type="entry name" value="HYDROLASE, HALOACID DELAHOGENASE-RELATED"/>
    <property type="match status" value="1"/>
</dbReference>
<dbReference type="Gene3D" id="3.40.50.1000">
    <property type="entry name" value="HAD superfamily/HAD-like"/>
    <property type="match status" value="1"/>
</dbReference>
<evidence type="ECO:0000256" key="1">
    <source>
        <dbReference type="ARBA" id="ARBA00022801"/>
    </source>
</evidence>
<evidence type="ECO:0000313" key="3">
    <source>
        <dbReference type="Proteomes" id="UP001296706"/>
    </source>
</evidence>
<dbReference type="InterPro" id="IPR023214">
    <property type="entry name" value="HAD_sf"/>
</dbReference>
<reference evidence="2 3" key="1">
    <citation type="submission" date="2020-04" db="EMBL/GenBank/DDBJ databases">
        <authorList>
            <person name="Klaysubun C."/>
            <person name="Duangmal K."/>
            <person name="Lipun K."/>
        </authorList>
    </citation>
    <scope>NUCLEOTIDE SEQUENCE [LARGE SCALE GENOMIC DNA]</scope>
    <source>
        <strain evidence="2 3">JCM 11839</strain>
    </source>
</reference>
<dbReference type="PANTHER" id="PTHR43316:SF9">
    <property type="entry name" value="ACID DEHALOGENASE, PUTATIVE (AFU_ORTHOLOGUE AFUA_6G14460)-RELATED"/>
    <property type="match status" value="1"/>
</dbReference>
<gene>
    <name evidence="2" type="ORF">HF577_10910</name>
</gene>
<dbReference type="EMBL" id="JAAXKY010000026">
    <property type="protein sequence ID" value="NMH77591.1"/>
    <property type="molecule type" value="Genomic_DNA"/>
</dbReference>
<dbReference type="Gene3D" id="1.10.150.750">
    <property type="match status" value="1"/>
</dbReference>
<dbReference type="InterPro" id="IPR036412">
    <property type="entry name" value="HAD-like_sf"/>
</dbReference>
<keyword evidence="1" id="KW-0378">Hydrolase</keyword>